<dbReference type="InterPro" id="IPR011992">
    <property type="entry name" value="EF-hand-dom_pair"/>
</dbReference>
<evidence type="ECO:0000313" key="6">
    <source>
        <dbReference type="Proteomes" id="UP000242875"/>
    </source>
</evidence>
<dbReference type="SMART" id="SM00054">
    <property type="entry name" value="EFh"/>
    <property type="match status" value="3"/>
</dbReference>
<dbReference type="FunFam" id="1.10.238.10:FF:000003">
    <property type="entry name" value="Calmodulin A"/>
    <property type="match status" value="1"/>
</dbReference>
<dbReference type="Pfam" id="PF13499">
    <property type="entry name" value="EF-hand_7"/>
    <property type="match status" value="1"/>
</dbReference>
<gene>
    <name evidence="5" type="ORF">BZG36_05497</name>
</gene>
<evidence type="ECO:0000313" key="5">
    <source>
        <dbReference type="EMBL" id="OZJ01474.1"/>
    </source>
</evidence>
<dbReference type="OrthoDB" id="26525at2759"/>
<feature type="domain" description="EF-hand" evidence="4">
    <location>
        <begin position="29"/>
        <end position="64"/>
    </location>
</feature>
<accession>A0A261XTA1</accession>
<evidence type="ECO:0000256" key="3">
    <source>
        <dbReference type="SAM" id="MobiDB-lite"/>
    </source>
</evidence>
<dbReference type="Proteomes" id="UP000242875">
    <property type="component" value="Unassembled WGS sequence"/>
</dbReference>
<evidence type="ECO:0000259" key="4">
    <source>
        <dbReference type="PROSITE" id="PS50222"/>
    </source>
</evidence>
<feature type="domain" description="EF-hand" evidence="4">
    <location>
        <begin position="93"/>
        <end position="128"/>
    </location>
</feature>
<evidence type="ECO:0000256" key="2">
    <source>
        <dbReference type="ARBA" id="ARBA00022837"/>
    </source>
</evidence>
<dbReference type="PROSITE" id="PS50222">
    <property type="entry name" value="EF_HAND_2"/>
    <property type="match status" value="3"/>
</dbReference>
<dbReference type="InterPro" id="IPR018247">
    <property type="entry name" value="EF_Hand_1_Ca_BS"/>
</dbReference>
<dbReference type="EMBL" id="MVBO01000346">
    <property type="protein sequence ID" value="OZJ01474.1"/>
    <property type="molecule type" value="Genomic_DNA"/>
</dbReference>
<dbReference type="PANTHER" id="PTHR23048:SF0">
    <property type="entry name" value="CALMODULIN LIKE 3"/>
    <property type="match status" value="1"/>
</dbReference>
<comment type="caution">
    <text evidence="5">The sequence shown here is derived from an EMBL/GenBank/DDBJ whole genome shotgun (WGS) entry which is preliminary data.</text>
</comment>
<keyword evidence="2" id="KW-0106">Calcium</keyword>
<protein>
    <recommendedName>
        <fullName evidence="4">EF-hand domain-containing protein</fullName>
    </recommendedName>
</protein>
<dbReference type="Gene3D" id="1.10.238.10">
    <property type="entry name" value="EF-hand"/>
    <property type="match status" value="2"/>
</dbReference>
<keyword evidence="6" id="KW-1185">Reference proteome</keyword>
<dbReference type="GO" id="GO:0005509">
    <property type="term" value="F:calcium ion binding"/>
    <property type="evidence" value="ECO:0007669"/>
    <property type="project" value="InterPro"/>
</dbReference>
<dbReference type="GO" id="GO:0016460">
    <property type="term" value="C:myosin II complex"/>
    <property type="evidence" value="ECO:0007669"/>
    <property type="project" value="TreeGrafter"/>
</dbReference>
<feature type="region of interest" description="Disordered" evidence="3">
    <location>
        <begin position="1"/>
        <end position="24"/>
    </location>
</feature>
<feature type="domain" description="EF-hand" evidence="4">
    <location>
        <begin position="129"/>
        <end position="164"/>
    </location>
</feature>
<organism evidence="5 6">
    <name type="scientific">Bifiguratus adelaidae</name>
    <dbReference type="NCBI Taxonomy" id="1938954"/>
    <lineage>
        <taxon>Eukaryota</taxon>
        <taxon>Fungi</taxon>
        <taxon>Fungi incertae sedis</taxon>
        <taxon>Mucoromycota</taxon>
        <taxon>Mucoromycotina</taxon>
        <taxon>Endogonomycetes</taxon>
        <taxon>Endogonales</taxon>
        <taxon>Endogonales incertae sedis</taxon>
        <taxon>Bifiguratus</taxon>
    </lineage>
</organism>
<dbReference type="InterPro" id="IPR002048">
    <property type="entry name" value="EF_hand_dom"/>
</dbReference>
<dbReference type="InterPro" id="IPR050230">
    <property type="entry name" value="CALM/Myosin/TropC-like"/>
</dbReference>
<dbReference type="PANTHER" id="PTHR23048">
    <property type="entry name" value="MYOSIN LIGHT CHAIN 1, 3"/>
    <property type="match status" value="1"/>
</dbReference>
<sequence length="173" mass="19139">MFFKKTKNADVYYSSSTTNPEQSEELNKEQLMSVNETFKLLDEQNKGYITGQDVIAAASRIGLDVSDQTPLVSLGKIDAQQFEIIMATQFAEGSESGVLDAFQLFDRAGQGQIDANDLKKLMSAYGESLTDAEVEAMVKEADVDGDGKVNFEEFHKIMTQLENPSRYAISTLL</sequence>
<name>A0A261XTA1_9FUNG</name>
<dbReference type="AlphaFoldDB" id="A0A261XTA1"/>
<reference evidence="5 6" key="1">
    <citation type="journal article" date="2017" name="Mycologia">
        <title>Bifiguratus adelaidae, gen. et sp. nov., a new member of Mucoromycotina in endophytic and soil-dwelling habitats.</title>
        <authorList>
            <person name="Torres-Cruz T.J."/>
            <person name="Billingsley Tobias T.L."/>
            <person name="Almatruk M."/>
            <person name="Hesse C."/>
            <person name="Kuske C.R."/>
            <person name="Desiro A."/>
            <person name="Benucci G.M."/>
            <person name="Bonito G."/>
            <person name="Stajich J.E."/>
            <person name="Dunlap C."/>
            <person name="Arnold A.E."/>
            <person name="Porras-Alfaro A."/>
        </authorList>
    </citation>
    <scope>NUCLEOTIDE SEQUENCE [LARGE SCALE GENOMIC DNA]</scope>
    <source>
        <strain evidence="5 6">AZ0501</strain>
    </source>
</reference>
<dbReference type="SUPFAM" id="SSF47473">
    <property type="entry name" value="EF-hand"/>
    <property type="match status" value="1"/>
</dbReference>
<dbReference type="CDD" id="cd00051">
    <property type="entry name" value="EFh"/>
    <property type="match status" value="1"/>
</dbReference>
<dbReference type="PROSITE" id="PS00018">
    <property type="entry name" value="EF_HAND_1"/>
    <property type="match status" value="1"/>
</dbReference>
<keyword evidence="1" id="KW-0677">Repeat</keyword>
<evidence type="ECO:0000256" key="1">
    <source>
        <dbReference type="ARBA" id="ARBA00022737"/>
    </source>
</evidence>
<proteinExistence type="predicted"/>